<proteinExistence type="predicted"/>
<dbReference type="PROSITE" id="PS00198">
    <property type="entry name" value="4FE4S_FER_1"/>
    <property type="match status" value="2"/>
</dbReference>
<sequence length="382" mass="43426">MKNMGFGMMRLPLLDENDLSSVDQEQVNKMVDIFMEHGFNYFDTAYAYHDGESEIALREGVVKRYPRDSFLIADKMPTFLISDESQVEPIFNEQLERCGVDYFDYYMIHNVSGFSEAGWKYVDTFSFAKEKKSEGKIKKLGLSTHANAEFLDNILNEHPEMEFVQLQINYLDWENEGVESRKCVEVAKKHALPIIVMEPLKGGFLVDIPEEAEKIMKGYNSSESPVSWALRYVAEIDGVFMVLSGASSLEQIEENIRFMDDYKPLNEAEHEIIEEVTAIINSNITVPCTKCNYCMNSCPSNINIPKLFDLYNNEMIEGRNGLFTAVGNAYRNYSVLEGVGIASDCTGCEACMKECPQQIDIASLMPEIAKTFEIEVYGFTDD</sequence>
<dbReference type="SUPFAM" id="SSF46548">
    <property type="entry name" value="alpha-helical ferredoxin"/>
    <property type="match status" value="1"/>
</dbReference>
<dbReference type="Proteomes" id="UP000066376">
    <property type="component" value="Chromosome"/>
</dbReference>
<dbReference type="Gene3D" id="3.20.20.100">
    <property type="entry name" value="NADP-dependent oxidoreductase domain"/>
    <property type="match status" value="1"/>
</dbReference>
<dbReference type="GeneID" id="28489529"/>
<reference evidence="4" key="2">
    <citation type="submission" date="2016-02" db="EMBL/GenBank/DDBJ databases">
        <title>The draft genome sequence of the rumen methanogen Methanobrevibacter olleyae YLM1.</title>
        <authorList>
            <consortium name="New Zealand Agricultural Greenhouse Gas Research Centre/Pastoral Greenhouse Gas Research Consortium"/>
            <person name="Kelly W.J."/>
            <person name="Li D."/>
            <person name="Lambie S.C."/>
            <person name="Attwood G.T."/>
            <person name="Altermann E."/>
            <person name="Leahy S.C."/>
        </authorList>
    </citation>
    <scope>NUCLEOTIDE SEQUENCE [LARGE SCALE GENOMIC DNA]</scope>
    <source>
        <strain evidence="4">YLM1</strain>
    </source>
</reference>
<dbReference type="CDD" id="cd19096">
    <property type="entry name" value="AKR_Fe-S_oxidoreductase"/>
    <property type="match status" value="1"/>
</dbReference>
<dbReference type="InterPro" id="IPR017896">
    <property type="entry name" value="4Fe4S_Fe-S-bd"/>
</dbReference>
<evidence type="ECO:0000259" key="1">
    <source>
        <dbReference type="PROSITE" id="PS51379"/>
    </source>
</evidence>
<accession>A0A126R076</accession>
<dbReference type="InterPro" id="IPR023210">
    <property type="entry name" value="NADP_OxRdtase_dom"/>
</dbReference>
<feature type="domain" description="4Fe-4S ferredoxin-type" evidence="1">
    <location>
        <begin position="276"/>
        <end position="308"/>
    </location>
</feature>
<dbReference type="Proteomes" id="UP000183442">
    <property type="component" value="Unassembled WGS sequence"/>
</dbReference>
<evidence type="ECO:0000313" key="4">
    <source>
        <dbReference type="Proteomes" id="UP000066376"/>
    </source>
</evidence>
<evidence type="ECO:0000313" key="2">
    <source>
        <dbReference type="EMBL" id="AMK15780.1"/>
    </source>
</evidence>
<dbReference type="GO" id="GO:0016491">
    <property type="term" value="F:oxidoreductase activity"/>
    <property type="evidence" value="ECO:0007669"/>
    <property type="project" value="UniProtKB-ARBA"/>
</dbReference>
<evidence type="ECO:0000313" key="3">
    <source>
        <dbReference type="EMBL" id="SFL19048.1"/>
    </source>
</evidence>
<dbReference type="STRING" id="294671.YLM1_1223"/>
<name>A0A126R076_METOL</name>
<dbReference type="AlphaFoldDB" id="A0A126R076"/>
<gene>
    <name evidence="3" type="ORF">SAMN02910297_00147</name>
    <name evidence="2" type="ORF">YLM1_1223</name>
</gene>
<evidence type="ECO:0000313" key="5">
    <source>
        <dbReference type="Proteomes" id="UP000183442"/>
    </source>
</evidence>
<dbReference type="InterPro" id="IPR036812">
    <property type="entry name" value="NAD(P)_OxRdtase_dom_sf"/>
</dbReference>
<dbReference type="RefSeq" id="WP_067147307.1">
    <property type="nucleotide sequence ID" value="NZ_CP014265.1"/>
</dbReference>
<dbReference type="KEGG" id="mol:YLM1_1223"/>
<dbReference type="InterPro" id="IPR017900">
    <property type="entry name" value="4Fe4S_Fe_S_CS"/>
</dbReference>
<dbReference type="PANTHER" id="PTHR43312">
    <property type="entry name" value="D-THREO-ALDOSE 1-DEHYDROGENASE"/>
    <property type="match status" value="1"/>
</dbReference>
<dbReference type="SUPFAM" id="SSF51430">
    <property type="entry name" value="NAD(P)-linked oxidoreductase"/>
    <property type="match status" value="1"/>
</dbReference>
<dbReference type="Pfam" id="PF13187">
    <property type="entry name" value="Fer4_9"/>
    <property type="match status" value="1"/>
</dbReference>
<dbReference type="PATRIC" id="fig|294671.3.peg.1278"/>
<dbReference type="OrthoDB" id="7236at2157"/>
<dbReference type="Gene3D" id="3.30.70.20">
    <property type="match status" value="1"/>
</dbReference>
<reference evidence="5" key="3">
    <citation type="submission" date="2016-10" db="EMBL/GenBank/DDBJ databases">
        <authorList>
            <person name="Varghese N."/>
        </authorList>
    </citation>
    <scope>NUCLEOTIDE SEQUENCE [LARGE SCALE GENOMIC DNA]</scope>
    <source>
        <strain evidence="5">DSM 16632</strain>
    </source>
</reference>
<dbReference type="PANTHER" id="PTHR43312:SF2">
    <property type="entry name" value="OXIDOREDUCTASE"/>
    <property type="match status" value="1"/>
</dbReference>
<keyword evidence="4" id="KW-1185">Reference proteome</keyword>
<dbReference type="Pfam" id="PF00248">
    <property type="entry name" value="Aldo_ket_red"/>
    <property type="match status" value="1"/>
</dbReference>
<dbReference type="PROSITE" id="PS51379">
    <property type="entry name" value="4FE4S_FER_2"/>
    <property type="match status" value="2"/>
</dbReference>
<protein>
    <submittedName>
        <fullName evidence="2">Oxidoreductase aldo/keto reductase family</fullName>
    </submittedName>
</protein>
<feature type="domain" description="4Fe-4S ferredoxin-type" evidence="1">
    <location>
        <begin position="337"/>
        <end position="367"/>
    </location>
</feature>
<organism evidence="2 4">
    <name type="scientific">Methanobrevibacter olleyae</name>
    <dbReference type="NCBI Taxonomy" id="294671"/>
    <lineage>
        <taxon>Archaea</taxon>
        <taxon>Methanobacteriati</taxon>
        <taxon>Methanobacteriota</taxon>
        <taxon>Methanomada group</taxon>
        <taxon>Methanobacteria</taxon>
        <taxon>Methanobacteriales</taxon>
        <taxon>Methanobacteriaceae</taxon>
        <taxon>Methanobrevibacter</taxon>
    </lineage>
</organism>
<dbReference type="InterPro" id="IPR053135">
    <property type="entry name" value="AKR2_Oxidoreductase"/>
</dbReference>
<reference evidence="2 4" key="1">
    <citation type="journal article" date="2016" name="Genome Announc.">
        <title>Draft Genome Sequence of the Rumen Methanogen Methanobrevibacter olleyae YLM1.</title>
        <authorList>
            <person name="Kelly W.J."/>
            <person name="Li D."/>
            <person name="Lambie S.C."/>
            <person name="Cox F."/>
            <person name="Attwood G.T."/>
            <person name="Altermann E."/>
            <person name="Leahy S.C."/>
        </authorList>
    </citation>
    <scope>NUCLEOTIDE SEQUENCE [LARGE SCALE GENOMIC DNA]</scope>
    <source>
        <strain evidence="2 4">YLM1</strain>
    </source>
</reference>
<dbReference type="EMBL" id="CP014265">
    <property type="protein sequence ID" value="AMK15780.1"/>
    <property type="molecule type" value="Genomic_DNA"/>
</dbReference>
<reference evidence="3" key="4">
    <citation type="submission" date="2016-10" db="EMBL/GenBank/DDBJ databases">
        <authorList>
            <person name="de Groot N.N."/>
        </authorList>
    </citation>
    <scope>NUCLEOTIDE SEQUENCE [LARGE SCALE GENOMIC DNA]</scope>
    <source>
        <strain evidence="3">DSM 16632</strain>
    </source>
</reference>
<dbReference type="EMBL" id="FOTL01000002">
    <property type="protein sequence ID" value="SFL19048.1"/>
    <property type="molecule type" value="Genomic_DNA"/>
</dbReference>